<reference evidence="2 3" key="1">
    <citation type="submission" date="2015-12" db="EMBL/GenBank/DDBJ databases">
        <title>Draft genome sequence of Moniliophthora roreri, the causal agent of frosty pod rot of cacao.</title>
        <authorList>
            <person name="Aime M.C."/>
            <person name="Diaz-Valderrama J.R."/>
            <person name="Kijpornyongpan T."/>
            <person name="Phillips-Mora W."/>
        </authorList>
    </citation>
    <scope>NUCLEOTIDE SEQUENCE [LARGE SCALE GENOMIC DNA]</scope>
    <source>
        <strain evidence="2 3">MCA 2952</strain>
    </source>
</reference>
<feature type="region of interest" description="Disordered" evidence="1">
    <location>
        <begin position="1"/>
        <end position="125"/>
    </location>
</feature>
<feature type="compositionally biased region" description="Pro residues" evidence="1">
    <location>
        <begin position="46"/>
        <end position="66"/>
    </location>
</feature>
<gene>
    <name evidence="2" type="ORF">WG66_8911</name>
</gene>
<accession>A0A0W0FQ47</accession>
<dbReference type="AlphaFoldDB" id="A0A0W0FQ47"/>
<organism evidence="2 3">
    <name type="scientific">Moniliophthora roreri</name>
    <name type="common">Frosty pod rot fungus</name>
    <name type="synonym">Monilia roreri</name>
    <dbReference type="NCBI Taxonomy" id="221103"/>
    <lineage>
        <taxon>Eukaryota</taxon>
        <taxon>Fungi</taxon>
        <taxon>Dikarya</taxon>
        <taxon>Basidiomycota</taxon>
        <taxon>Agaricomycotina</taxon>
        <taxon>Agaricomycetes</taxon>
        <taxon>Agaricomycetidae</taxon>
        <taxon>Agaricales</taxon>
        <taxon>Marasmiineae</taxon>
        <taxon>Marasmiaceae</taxon>
        <taxon>Moniliophthora</taxon>
    </lineage>
</organism>
<comment type="caution">
    <text evidence="2">The sequence shown here is derived from an EMBL/GenBank/DDBJ whole genome shotgun (WGS) entry which is preliminary data.</text>
</comment>
<proteinExistence type="predicted"/>
<evidence type="ECO:0000256" key="1">
    <source>
        <dbReference type="SAM" id="MobiDB-lite"/>
    </source>
</evidence>
<protein>
    <submittedName>
        <fullName evidence="2">Uncharacterized protein</fullName>
    </submittedName>
</protein>
<feature type="compositionally biased region" description="Polar residues" evidence="1">
    <location>
        <begin position="92"/>
        <end position="106"/>
    </location>
</feature>
<evidence type="ECO:0000313" key="2">
    <source>
        <dbReference type="EMBL" id="KTB38510.1"/>
    </source>
</evidence>
<dbReference type="EMBL" id="LATX01001757">
    <property type="protein sequence ID" value="KTB38510.1"/>
    <property type="molecule type" value="Genomic_DNA"/>
</dbReference>
<name>A0A0W0FQ47_MONRR</name>
<sequence length="125" mass="13010">MLPPADPQALQMGTGTSAPISTTPEVLSPASPLNLELSRDDLLPLPVRPPNPPPTTPSPDPTPNPNIKPKIEQTDNTPSRGPTPPTTADPRSLQTPEASVPPQSQGCACGWQEGVSRRGQGQGRG</sequence>
<evidence type="ECO:0000313" key="3">
    <source>
        <dbReference type="Proteomes" id="UP000054988"/>
    </source>
</evidence>
<feature type="compositionally biased region" description="Polar residues" evidence="1">
    <location>
        <begin position="11"/>
        <end position="25"/>
    </location>
</feature>
<dbReference type="Proteomes" id="UP000054988">
    <property type="component" value="Unassembled WGS sequence"/>
</dbReference>